<evidence type="ECO:0000313" key="3">
    <source>
        <dbReference type="Proteomes" id="UP000271227"/>
    </source>
</evidence>
<dbReference type="Proteomes" id="UP000271227">
    <property type="component" value="Unassembled WGS sequence"/>
</dbReference>
<evidence type="ECO:0000313" key="2">
    <source>
        <dbReference type="EMBL" id="RMB04569.1"/>
    </source>
</evidence>
<evidence type="ECO:0000256" key="1">
    <source>
        <dbReference type="SAM" id="MobiDB-lite"/>
    </source>
</evidence>
<name>A0A3M0CC31_9PROT</name>
<dbReference type="AlphaFoldDB" id="A0A3M0CC31"/>
<organism evidence="2 3">
    <name type="scientific">Eilatimonas milleporae</name>
    <dbReference type="NCBI Taxonomy" id="911205"/>
    <lineage>
        <taxon>Bacteria</taxon>
        <taxon>Pseudomonadati</taxon>
        <taxon>Pseudomonadota</taxon>
        <taxon>Alphaproteobacteria</taxon>
        <taxon>Kordiimonadales</taxon>
        <taxon>Kordiimonadaceae</taxon>
        <taxon>Eilatimonas</taxon>
    </lineage>
</organism>
<comment type="caution">
    <text evidence="2">The sequence shown here is derived from an EMBL/GenBank/DDBJ whole genome shotgun (WGS) entry which is preliminary data.</text>
</comment>
<dbReference type="RefSeq" id="WP_170163848.1">
    <property type="nucleotide sequence ID" value="NZ_REFR01000013.1"/>
</dbReference>
<feature type="region of interest" description="Disordered" evidence="1">
    <location>
        <begin position="1"/>
        <end position="31"/>
    </location>
</feature>
<dbReference type="InParanoid" id="A0A3M0CC31"/>
<feature type="compositionally biased region" description="Basic residues" evidence="1">
    <location>
        <begin position="1"/>
        <end position="19"/>
    </location>
</feature>
<proteinExistence type="predicted"/>
<reference evidence="2 3" key="1">
    <citation type="submission" date="2018-10" db="EMBL/GenBank/DDBJ databases">
        <title>Genomic Encyclopedia of Archaeal and Bacterial Type Strains, Phase II (KMG-II): from individual species to whole genera.</title>
        <authorList>
            <person name="Goeker M."/>
        </authorList>
    </citation>
    <scope>NUCLEOTIDE SEQUENCE [LARGE SCALE GENOMIC DNA]</scope>
    <source>
        <strain evidence="2 3">DSM 25217</strain>
    </source>
</reference>
<sequence length="45" mass="4952">MSSQRAKYHAKQAHRRARRRTGDLARQDGQNDQTGFAAGIIALAA</sequence>
<keyword evidence="3" id="KW-1185">Reference proteome</keyword>
<dbReference type="EMBL" id="REFR01000013">
    <property type="protein sequence ID" value="RMB04569.1"/>
    <property type="molecule type" value="Genomic_DNA"/>
</dbReference>
<protein>
    <submittedName>
        <fullName evidence="2">Uncharacterized protein</fullName>
    </submittedName>
</protein>
<accession>A0A3M0CC31</accession>
<gene>
    <name evidence="2" type="ORF">BXY39_2837</name>
</gene>